<proteinExistence type="predicted"/>
<gene>
    <name evidence="2" type="ORF">CgunFtcFv8_015369</name>
</gene>
<sequence>MRLWVIGRRRRGGGGRWQRARHFTTPLTISPNQGDGFACRGVGVRLKQLMMEVERGVWEQSSVDGGKPEEERKGRLPP</sequence>
<dbReference type="EMBL" id="JAURVH010001533">
    <property type="protein sequence ID" value="KAK5897906.1"/>
    <property type="molecule type" value="Genomic_DNA"/>
</dbReference>
<feature type="compositionally biased region" description="Basic and acidic residues" evidence="1">
    <location>
        <begin position="66"/>
        <end position="78"/>
    </location>
</feature>
<organism evidence="2 3">
    <name type="scientific">Champsocephalus gunnari</name>
    <name type="common">Mackerel icefish</name>
    <dbReference type="NCBI Taxonomy" id="52237"/>
    <lineage>
        <taxon>Eukaryota</taxon>
        <taxon>Metazoa</taxon>
        <taxon>Chordata</taxon>
        <taxon>Craniata</taxon>
        <taxon>Vertebrata</taxon>
        <taxon>Euteleostomi</taxon>
        <taxon>Actinopterygii</taxon>
        <taxon>Neopterygii</taxon>
        <taxon>Teleostei</taxon>
        <taxon>Neoteleostei</taxon>
        <taxon>Acanthomorphata</taxon>
        <taxon>Eupercaria</taxon>
        <taxon>Perciformes</taxon>
        <taxon>Notothenioidei</taxon>
        <taxon>Channichthyidae</taxon>
        <taxon>Champsocephalus</taxon>
    </lineage>
</organism>
<evidence type="ECO:0000256" key="1">
    <source>
        <dbReference type="SAM" id="MobiDB-lite"/>
    </source>
</evidence>
<dbReference type="Proteomes" id="UP001331515">
    <property type="component" value="Unassembled WGS sequence"/>
</dbReference>
<reference evidence="2 3" key="1">
    <citation type="journal article" date="2023" name="Mol. Biol. Evol.">
        <title>Genomics of Secondarily Temperate Adaptation in the Only Non-Antarctic Icefish.</title>
        <authorList>
            <person name="Rivera-Colon A.G."/>
            <person name="Rayamajhi N."/>
            <person name="Minhas B.F."/>
            <person name="Madrigal G."/>
            <person name="Bilyk K.T."/>
            <person name="Yoon V."/>
            <person name="Hune M."/>
            <person name="Gregory S."/>
            <person name="Cheng C.H.C."/>
            <person name="Catchen J.M."/>
        </authorList>
    </citation>
    <scope>NUCLEOTIDE SEQUENCE [LARGE SCALE GENOMIC DNA]</scope>
    <source>
        <tissue evidence="2">White muscle</tissue>
    </source>
</reference>
<feature type="region of interest" description="Disordered" evidence="1">
    <location>
        <begin position="57"/>
        <end position="78"/>
    </location>
</feature>
<protein>
    <submittedName>
        <fullName evidence="2">Uncharacterized protein</fullName>
    </submittedName>
</protein>
<accession>A0AAN8H0A9</accession>
<evidence type="ECO:0000313" key="2">
    <source>
        <dbReference type="EMBL" id="KAK5897906.1"/>
    </source>
</evidence>
<keyword evidence="3" id="KW-1185">Reference proteome</keyword>
<name>A0AAN8H0A9_CHAGU</name>
<evidence type="ECO:0000313" key="3">
    <source>
        <dbReference type="Proteomes" id="UP001331515"/>
    </source>
</evidence>
<comment type="caution">
    <text evidence="2">The sequence shown here is derived from an EMBL/GenBank/DDBJ whole genome shotgun (WGS) entry which is preliminary data.</text>
</comment>
<dbReference type="AlphaFoldDB" id="A0AAN8H0A9"/>